<dbReference type="OrthoDB" id="9807561at2"/>
<evidence type="ECO:0008006" key="3">
    <source>
        <dbReference type="Google" id="ProtNLM"/>
    </source>
</evidence>
<gene>
    <name evidence="1" type="ORF">SAE01_38230</name>
</gene>
<reference evidence="1 2" key="1">
    <citation type="submission" date="2019-07" db="EMBL/GenBank/DDBJ databases">
        <title>Whole genome shotgun sequence of Segetibacter aerophilus NBRC 106135.</title>
        <authorList>
            <person name="Hosoyama A."/>
            <person name="Uohara A."/>
            <person name="Ohji S."/>
            <person name="Ichikawa N."/>
        </authorList>
    </citation>
    <scope>NUCLEOTIDE SEQUENCE [LARGE SCALE GENOMIC DNA]</scope>
    <source>
        <strain evidence="1 2">NBRC 106135</strain>
    </source>
</reference>
<comment type="caution">
    <text evidence="1">The sequence shown here is derived from an EMBL/GenBank/DDBJ whole genome shotgun (WGS) entry which is preliminary data.</text>
</comment>
<protein>
    <recommendedName>
        <fullName evidence="3">DUF2442 domain-containing protein</fullName>
    </recommendedName>
</protein>
<evidence type="ECO:0000313" key="2">
    <source>
        <dbReference type="Proteomes" id="UP000321513"/>
    </source>
</evidence>
<dbReference type="RefSeq" id="WP_147205438.1">
    <property type="nucleotide sequence ID" value="NZ_BJYT01000019.1"/>
</dbReference>
<dbReference type="Gene3D" id="3.30.2020.40">
    <property type="entry name" value="Uncharacterised protein PF10387, DUF2442"/>
    <property type="match status" value="1"/>
</dbReference>
<evidence type="ECO:0000313" key="1">
    <source>
        <dbReference type="EMBL" id="GEO11327.1"/>
    </source>
</evidence>
<accession>A0A512BHM9</accession>
<dbReference type="InterPro" id="IPR018841">
    <property type="entry name" value="DUF2442"/>
</dbReference>
<proteinExistence type="predicted"/>
<dbReference type="AlphaFoldDB" id="A0A512BHM9"/>
<keyword evidence="2" id="KW-1185">Reference proteome</keyword>
<dbReference type="Proteomes" id="UP000321513">
    <property type="component" value="Unassembled WGS sequence"/>
</dbReference>
<sequence>MNTSQNKYDALEQLIVEESLSIVSVDIHKELDLMLVILNTKAILRQKISSYKNLSNASATDLAQYELVAGGKGIHWPMLDEDLSLKGFLQQELRNIVNKDAIAA</sequence>
<dbReference type="Pfam" id="PF10387">
    <property type="entry name" value="DUF2442"/>
    <property type="match status" value="1"/>
</dbReference>
<dbReference type="EMBL" id="BJYT01000019">
    <property type="protein sequence ID" value="GEO11327.1"/>
    <property type="molecule type" value="Genomic_DNA"/>
</dbReference>
<name>A0A512BHM9_9BACT</name>
<organism evidence="1 2">
    <name type="scientific">Segetibacter aerophilus</name>
    <dbReference type="NCBI Taxonomy" id="670293"/>
    <lineage>
        <taxon>Bacteria</taxon>
        <taxon>Pseudomonadati</taxon>
        <taxon>Bacteroidota</taxon>
        <taxon>Chitinophagia</taxon>
        <taxon>Chitinophagales</taxon>
        <taxon>Chitinophagaceae</taxon>
        <taxon>Segetibacter</taxon>
    </lineage>
</organism>